<accession>A0A835GJ58</accession>
<dbReference type="InterPro" id="IPR004827">
    <property type="entry name" value="bZIP"/>
</dbReference>
<protein>
    <recommendedName>
        <fullName evidence="2">BZIP domain-containing protein</fullName>
    </recommendedName>
</protein>
<name>A0A835GJ58_SPOEX</name>
<proteinExistence type="predicted"/>
<organism evidence="3 4">
    <name type="scientific">Spodoptera exigua</name>
    <name type="common">Beet armyworm</name>
    <name type="synonym">Noctua fulgens</name>
    <dbReference type="NCBI Taxonomy" id="7107"/>
    <lineage>
        <taxon>Eukaryota</taxon>
        <taxon>Metazoa</taxon>
        <taxon>Ecdysozoa</taxon>
        <taxon>Arthropoda</taxon>
        <taxon>Hexapoda</taxon>
        <taxon>Insecta</taxon>
        <taxon>Pterygota</taxon>
        <taxon>Neoptera</taxon>
        <taxon>Endopterygota</taxon>
        <taxon>Lepidoptera</taxon>
        <taxon>Glossata</taxon>
        <taxon>Ditrysia</taxon>
        <taxon>Noctuoidea</taxon>
        <taxon>Noctuidae</taxon>
        <taxon>Amphipyrinae</taxon>
        <taxon>Spodoptera</taxon>
    </lineage>
</organism>
<dbReference type="InterPro" id="IPR046347">
    <property type="entry name" value="bZIP_sf"/>
</dbReference>
<keyword evidence="4" id="KW-1185">Reference proteome</keyword>
<evidence type="ECO:0000313" key="3">
    <source>
        <dbReference type="EMBL" id="KAF9416498.1"/>
    </source>
</evidence>
<evidence type="ECO:0000256" key="1">
    <source>
        <dbReference type="SAM" id="MobiDB-lite"/>
    </source>
</evidence>
<dbReference type="GO" id="GO:0003700">
    <property type="term" value="F:DNA-binding transcription factor activity"/>
    <property type="evidence" value="ECO:0007669"/>
    <property type="project" value="InterPro"/>
</dbReference>
<dbReference type="GO" id="GO:0005634">
    <property type="term" value="C:nucleus"/>
    <property type="evidence" value="ECO:0007669"/>
    <property type="project" value="UniProtKB-ARBA"/>
</dbReference>
<comment type="caution">
    <text evidence="3">The sequence shown here is derived from an EMBL/GenBank/DDBJ whole genome shotgun (WGS) entry which is preliminary data.</text>
</comment>
<dbReference type="Proteomes" id="UP000648187">
    <property type="component" value="Unassembled WGS sequence"/>
</dbReference>
<dbReference type="AlphaFoldDB" id="A0A835GJ58"/>
<feature type="compositionally biased region" description="Basic and acidic residues" evidence="1">
    <location>
        <begin position="11"/>
        <end position="21"/>
    </location>
</feature>
<dbReference type="EMBL" id="JACKWZ010000089">
    <property type="protein sequence ID" value="KAF9416498.1"/>
    <property type="molecule type" value="Genomic_DNA"/>
</dbReference>
<dbReference type="SUPFAM" id="SSF57959">
    <property type="entry name" value="Leucine zipper domain"/>
    <property type="match status" value="1"/>
</dbReference>
<dbReference type="Gene3D" id="1.20.5.170">
    <property type="match status" value="1"/>
</dbReference>
<dbReference type="PROSITE" id="PS00036">
    <property type="entry name" value="BZIP_BASIC"/>
    <property type="match status" value="1"/>
</dbReference>
<evidence type="ECO:0000313" key="4">
    <source>
        <dbReference type="Proteomes" id="UP000648187"/>
    </source>
</evidence>
<dbReference type="Pfam" id="PF07716">
    <property type="entry name" value="bZIP_2"/>
    <property type="match status" value="1"/>
</dbReference>
<sequence>MASFWKPYTPDQEKALDLSRPVVKAERVSPLPAQSAPSPPVPVPEMSPAYIGYPDAYSVYPEAAYFNYNAGYQPTPYPVSTVSPISGHSSDLSFSATRDSDTASLEDDLEYQAFEQDAMRAMAEKNGGSLLGNNPRMKRAVQSTHSADVTYQKQRERNNVAAKASRDRRKLREVKLALQTTFLKKKVAELRARLAAGLCNRCRQRCDC</sequence>
<reference evidence="3" key="1">
    <citation type="submission" date="2020-08" db="EMBL/GenBank/DDBJ databases">
        <title>Spodoptera exigua strain:BAW_Kor-Di-RS1 Genome sequencing and assembly.</title>
        <authorList>
            <person name="Kim J."/>
            <person name="Nam H.Y."/>
            <person name="Kwon M."/>
            <person name="Choi J.H."/>
            <person name="Cho S.R."/>
            <person name="Kim G.-H."/>
        </authorList>
    </citation>
    <scope>NUCLEOTIDE SEQUENCE</scope>
    <source>
        <strain evidence="3">BAW_Kor-Di-RS1</strain>
        <tissue evidence="3">Whole-body</tissue>
    </source>
</reference>
<feature type="domain" description="BZIP" evidence="2">
    <location>
        <begin position="153"/>
        <end position="168"/>
    </location>
</feature>
<gene>
    <name evidence="3" type="ORF">HW555_006165</name>
</gene>
<evidence type="ECO:0000259" key="2">
    <source>
        <dbReference type="PROSITE" id="PS00036"/>
    </source>
</evidence>
<feature type="region of interest" description="Disordered" evidence="1">
    <location>
        <begin position="1"/>
        <end position="21"/>
    </location>
</feature>